<organism evidence="9 10">
    <name type="scientific">Aspergillus avenaceus</name>
    <dbReference type="NCBI Taxonomy" id="36643"/>
    <lineage>
        <taxon>Eukaryota</taxon>
        <taxon>Fungi</taxon>
        <taxon>Dikarya</taxon>
        <taxon>Ascomycota</taxon>
        <taxon>Pezizomycotina</taxon>
        <taxon>Eurotiomycetes</taxon>
        <taxon>Eurotiomycetidae</taxon>
        <taxon>Eurotiales</taxon>
        <taxon>Aspergillaceae</taxon>
        <taxon>Aspergillus</taxon>
        <taxon>Aspergillus subgen. Circumdati</taxon>
    </lineage>
</organism>
<dbReference type="GO" id="GO:0003677">
    <property type="term" value="F:DNA binding"/>
    <property type="evidence" value="ECO:0007669"/>
    <property type="project" value="UniProtKB-KW"/>
</dbReference>
<feature type="region of interest" description="Disordered" evidence="7">
    <location>
        <begin position="653"/>
        <end position="688"/>
    </location>
</feature>
<evidence type="ECO:0000256" key="3">
    <source>
        <dbReference type="ARBA" id="ARBA00023015"/>
    </source>
</evidence>
<dbReference type="PROSITE" id="PS00463">
    <property type="entry name" value="ZN2_CY6_FUNGAL_1"/>
    <property type="match status" value="1"/>
</dbReference>
<dbReference type="GO" id="GO:0008270">
    <property type="term" value="F:zinc ion binding"/>
    <property type="evidence" value="ECO:0007669"/>
    <property type="project" value="InterPro"/>
</dbReference>
<evidence type="ECO:0000259" key="8">
    <source>
        <dbReference type="PROSITE" id="PS50048"/>
    </source>
</evidence>
<keyword evidence="3" id="KW-0805">Transcription regulation</keyword>
<keyword evidence="4" id="KW-0238">DNA-binding</keyword>
<dbReference type="GO" id="GO:0005634">
    <property type="term" value="C:nucleus"/>
    <property type="evidence" value="ECO:0007669"/>
    <property type="project" value="UniProtKB-SubCell"/>
</dbReference>
<evidence type="ECO:0000256" key="1">
    <source>
        <dbReference type="ARBA" id="ARBA00004123"/>
    </source>
</evidence>
<keyword evidence="2" id="KW-0479">Metal-binding</keyword>
<reference evidence="9 10" key="1">
    <citation type="submission" date="2019-04" db="EMBL/GenBank/DDBJ databases">
        <title>Friends and foes A comparative genomics study of 23 Aspergillus species from section Flavi.</title>
        <authorList>
            <consortium name="DOE Joint Genome Institute"/>
            <person name="Kjaerbolling I."/>
            <person name="Vesth T."/>
            <person name="Frisvad J.C."/>
            <person name="Nybo J.L."/>
            <person name="Theobald S."/>
            <person name="Kildgaard S."/>
            <person name="Isbrandt T."/>
            <person name="Kuo A."/>
            <person name="Sato A."/>
            <person name="Lyhne E.K."/>
            <person name="Kogle M.E."/>
            <person name="Wiebenga A."/>
            <person name="Kun R.S."/>
            <person name="Lubbers R.J."/>
            <person name="Makela M.R."/>
            <person name="Barry K."/>
            <person name="Chovatia M."/>
            <person name="Clum A."/>
            <person name="Daum C."/>
            <person name="Haridas S."/>
            <person name="He G."/>
            <person name="LaButti K."/>
            <person name="Lipzen A."/>
            <person name="Mondo S."/>
            <person name="Riley R."/>
            <person name="Salamov A."/>
            <person name="Simmons B.A."/>
            <person name="Magnuson J.K."/>
            <person name="Henrissat B."/>
            <person name="Mortensen U.H."/>
            <person name="Larsen T.O."/>
            <person name="Devries R.P."/>
            <person name="Grigoriev I.V."/>
            <person name="Machida M."/>
            <person name="Baker S.E."/>
            <person name="Andersen M.R."/>
        </authorList>
    </citation>
    <scope>NUCLEOTIDE SEQUENCE [LARGE SCALE GENOMIC DNA]</scope>
    <source>
        <strain evidence="9 10">IBT 18842</strain>
    </source>
</reference>
<evidence type="ECO:0000256" key="7">
    <source>
        <dbReference type="SAM" id="MobiDB-lite"/>
    </source>
</evidence>
<dbReference type="CDD" id="cd12148">
    <property type="entry name" value="fungal_TF_MHR"/>
    <property type="match status" value="1"/>
</dbReference>
<dbReference type="PANTHER" id="PTHR47338:SF19">
    <property type="entry name" value="ZN(II)2CYS6 TRANSCRIPTION FACTOR (EUROFUNG)"/>
    <property type="match status" value="1"/>
</dbReference>
<dbReference type="InterPro" id="IPR001138">
    <property type="entry name" value="Zn2Cys6_DnaBD"/>
</dbReference>
<dbReference type="InterPro" id="IPR036864">
    <property type="entry name" value="Zn2-C6_fun-type_DNA-bd_sf"/>
</dbReference>
<dbReference type="InterPro" id="IPR050815">
    <property type="entry name" value="TF_fung"/>
</dbReference>
<evidence type="ECO:0000313" key="10">
    <source>
        <dbReference type="Proteomes" id="UP000325780"/>
    </source>
</evidence>
<accession>A0A5N6U6X4</accession>
<dbReference type="EMBL" id="ML742030">
    <property type="protein sequence ID" value="KAE8154290.1"/>
    <property type="molecule type" value="Genomic_DNA"/>
</dbReference>
<dbReference type="PROSITE" id="PS50048">
    <property type="entry name" value="ZN2_CY6_FUNGAL_2"/>
    <property type="match status" value="1"/>
</dbReference>
<proteinExistence type="predicted"/>
<dbReference type="OrthoDB" id="5370478at2759"/>
<evidence type="ECO:0000256" key="2">
    <source>
        <dbReference type="ARBA" id="ARBA00022723"/>
    </source>
</evidence>
<evidence type="ECO:0000256" key="5">
    <source>
        <dbReference type="ARBA" id="ARBA00023163"/>
    </source>
</evidence>
<dbReference type="AlphaFoldDB" id="A0A5N6U6X4"/>
<evidence type="ECO:0000256" key="6">
    <source>
        <dbReference type="ARBA" id="ARBA00023242"/>
    </source>
</evidence>
<keyword evidence="5" id="KW-0804">Transcription</keyword>
<evidence type="ECO:0000256" key="4">
    <source>
        <dbReference type="ARBA" id="ARBA00023125"/>
    </source>
</evidence>
<protein>
    <recommendedName>
        <fullName evidence="8">Zn(2)-C6 fungal-type domain-containing protein</fullName>
    </recommendedName>
</protein>
<keyword evidence="10" id="KW-1185">Reference proteome</keyword>
<keyword evidence="6" id="KW-0539">Nucleus</keyword>
<feature type="compositionally biased region" description="Polar residues" evidence="7">
    <location>
        <begin position="669"/>
        <end position="679"/>
    </location>
</feature>
<dbReference type="Pfam" id="PF00172">
    <property type="entry name" value="Zn_clus"/>
    <property type="match status" value="1"/>
</dbReference>
<dbReference type="SMART" id="SM00906">
    <property type="entry name" value="Fungal_trans"/>
    <property type="match status" value="1"/>
</dbReference>
<comment type="subcellular location">
    <subcellularLocation>
        <location evidence="1">Nucleus</location>
    </subcellularLocation>
</comment>
<sequence>MRSSLSCSLCRKAKVKCVNTGTAPCEKCRKSGIATCVLTRPRYRPVHKIVRSTEKPNTAHNGPSSLRDATWQGSDGSAVPDPKQCCDKTDTLQHIDRHLVGLSTSVILKSLNVFTNKFPELGILHLPSFMKELQSADAEPTRMLLGAILVVTKSQLTLLNQSWACSLLDREHYAFYTREMLSQSMLQAPRIQTVQSLLVMALYEWGCCGFHQAWVYCGVAIRIMQAIHSQRVAPYPLEPVIEKDKDVVSWSIENRTFWTCFIMDRMVSSGTYNPLMLPMSEMVKLRVLRPLSTVEFAFGTDLAAVSVGFEHGRHLNGLLDITQSFEILVSGFDIWAQVMTFIFNDGRRAPGMCAAENCPWVRGSAWSRTRHQLEGWRADQHHRLHYPGNSVAVHMTLGYGESFTYINLLYYVSTLMLHREYFPFIPDAESKPHGPVDPTLEAEAPPGWWEDSALELFGAAENIAGLLHEASECGVHLATPFVGFCAFSASYMNLYVYRFPQMNLGRSSRAEALMNMCLAYLEEFRSVWKLGDAWLKTLHYASILYERASADRGRYRGKSRADFNTLHQSIHEFRVVDRSDEHLREIQVAESGNAASEAMDSETDPLCLSAPLSGLVNDLTQSAYEQGAWSQWWPALGEFNNILDHNIMPPAAKQKEQGGLNDLHFPTSADVTSGTYRTGSNDKEQPKD</sequence>
<feature type="region of interest" description="Disordered" evidence="7">
    <location>
        <begin position="51"/>
        <end position="77"/>
    </location>
</feature>
<feature type="compositionally biased region" description="Polar residues" evidence="7">
    <location>
        <begin position="55"/>
        <end position="64"/>
    </location>
</feature>
<dbReference type="PANTHER" id="PTHR47338">
    <property type="entry name" value="ZN(II)2CYS6 TRANSCRIPTION FACTOR (EUROFUNG)-RELATED"/>
    <property type="match status" value="1"/>
</dbReference>
<dbReference type="Gene3D" id="4.10.240.10">
    <property type="entry name" value="Zn(2)-C6 fungal-type DNA-binding domain"/>
    <property type="match status" value="1"/>
</dbReference>
<dbReference type="GO" id="GO:0000981">
    <property type="term" value="F:DNA-binding transcription factor activity, RNA polymerase II-specific"/>
    <property type="evidence" value="ECO:0007669"/>
    <property type="project" value="InterPro"/>
</dbReference>
<dbReference type="InterPro" id="IPR007219">
    <property type="entry name" value="XnlR_reg_dom"/>
</dbReference>
<dbReference type="Pfam" id="PF04082">
    <property type="entry name" value="Fungal_trans"/>
    <property type="match status" value="1"/>
</dbReference>
<gene>
    <name evidence="9" type="ORF">BDV25DRAFT_135982</name>
</gene>
<dbReference type="CDD" id="cd00067">
    <property type="entry name" value="GAL4"/>
    <property type="match status" value="1"/>
</dbReference>
<dbReference type="GO" id="GO:0006351">
    <property type="term" value="P:DNA-templated transcription"/>
    <property type="evidence" value="ECO:0007669"/>
    <property type="project" value="InterPro"/>
</dbReference>
<feature type="domain" description="Zn(2)-C6 fungal-type" evidence="8">
    <location>
        <begin position="6"/>
        <end position="38"/>
    </location>
</feature>
<name>A0A5N6U6X4_ASPAV</name>
<dbReference type="GO" id="GO:0009893">
    <property type="term" value="P:positive regulation of metabolic process"/>
    <property type="evidence" value="ECO:0007669"/>
    <property type="project" value="UniProtKB-ARBA"/>
</dbReference>
<evidence type="ECO:0000313" key="9">
    <source>
        <dbReference type="EMBL" id="KAE8154290.1"/>
    </source>
</evidence>
<dbReference type="Proteomes" id="UP000325780">
    <property type="component" value="Unassembled WGS sequence"/>
</dbReference>
<dbReference type="SUPFAM" id="SSF57701">
    <property type="entry name" value="Zn2/Cys6 DNA-binding domain"/>
    <property type="match status" value="1"/>
</dbReference>